<feature type="chain" id="PRO_5004191392" description="DUF3828 domain-containing protein" evidence="1">
    <location>
        <begin position="27"/>
        <end position="186"/>
    </location>
</feature>
<feature type="signal peptide" evidence="1">
    <location>
        <begin position="1"/>
        <end position="26"/>
    </location>
</feature>
<dbReference type="RefSeq" id="WP_011521041.1">
    <property type="nucleotide sequence ID" value="NC_008009.1"/>
</dbReference>
<proteinExistence type="predicted"/>
<dbReference type="KEGG" id="aba:Acid345_0234"/>
<dbReference type="EnsemblBacteria" id="ABF39239">
    <property type="protein sequence ID" value="ABF39239"/>
    <property type="gene ID" value="Acid345_0234"/>
</dbReference>
<keyword evidence="1" id="KW-0732">Signal</keyword>
<organism evidence="2 3">
    <name type="scientific">Koribacter versatilis (strain Ellin345)</name>
    <dbReference type="NCBI Taxonomy" id="204669"/>
    <lineage>
        <taxon>Bacteria</taxon>
        <taxon>Pseudomonadati</taxon>
        <taxon>Acidobacteriota</taxon>
        <taxon>Terriglobia</taxon>
        <taxon>Terriglobales</taxon>
        <taxon>Candidatus Korobacteraceae</taxon>
        <taxon>Candidatus Korobacter</taxon>
    </lineage>
</organism>
<dbReference type="AlphaFoldDB" id="Q1IV61"/>
<dbReference type="Proteomes" id="UP000002432">
    <property type="component" value="Chromosome"/>
</dbReference>
<evidence type="ECO:0000256" key="1">
    <source>
        <dbReference type="SAM" id="SignalP"/>
    </source>
</evidence>
<gene>
    <name evidence="2" type="ordered locus">Acid345_0234</name>
</gene>
<sequence>MTKLVIICRWLSLFQVAALLCALSFAQQPSVRKNTPSGQSTPEGVAADYARAFIADDVSLMQQVLIRPYMGGATHDEYLRWKEGLLEHLRQEKASSAPDPQNPVKIVRVFTSRHLSKNGPASTGYALSGFQDVMFVDVEVLLHSGEKHTERTLVIKDQDGKWYVHPRPDLAPLLSAGLEEESPSQK</sequence>
<dbReference type="STRING" id="204669.Acid345_0234"/>
<name>Q1IV61_KORVE</name>
<dbReference type="OrthoDB" id="9894977at2"/>
<evidence type="ECO:0008006" key="4">
    <source>
        <dbReference type="Google" id="ProtNLM"/>
    </source>
</evidence>
<dbReference type="EMBL" id="CP000360">
    <property type="protein sequence ID" value="ABF39239.1"/>
    <property type="molecule type" value="Genomic_DNA"/>
</dbReference>
<accession>Q1IV61</accession>
<protein>
    <recommendedName>
        <fullName evidence="4">DUF3828 domain-containing protein</fullName>
    </recommendedName>
</protein>
<evidence type="ECO:0000313" key="3">
    <source>
        <dbReference type="Proteomes" id="UP000002432"/>
    </source>
</evidence>
<evidence type="ECO:0000313" key="2">
    <source>
        <dbReference type="EMBL" id="ABF39239.1"/>
    </source>
</evidence>
<dbReference type="HOGENOM" id="CLU_1452672_0_0_0"/>
<keyword evidence="3" id="KW-1185">Reference proteome</keyword>
<reference evidence="2 3" key="1">
    <citation type="journal article" date="2009" name="Appl. Environ. Microbiol.">
        <title>Three genomes from the phylum Acidobacteria provide insight into the lifestyles of these microorganisms in soils.</title>
        <authorList>
            <person name="Ward N.L."/>
            <person name="Challacombe J.F."/>
            <person name="Janssen P.H."/>
            <person name="Henrissat B."/>
            <person name="Coutinho P.M."/>
            <person name="Wu M."/>
            <person name="Xie G."/>
            <person name="Haft D.H."/>
            <person name="Sait M."/>
            <person name="Badger J."/>
            <person name="Barabote R.D."/>
            <person name="Bradley B."/>
            <person name="Brettin T.S."/>
            <person name="Brinkac L.M."/>
            <person name="Bruce D."/>
            <person name="Creasy T."/>
            <person name="Daugherty S.C."/>
            <person name="Davidsen T.M."/>
            <person name="DeBoy R.T."/>
            <person name="Detter J.C."/>
            <person name="Dodson R.J."/>
            <person name="Durkin A.S."/>
            <person name="Ganapathy A."/>
            <person name="Gwinn-Giglio M."/>
            <person name="Han C.S."/>
            <person name="Khouri H."/>
            <person name="Kiss H."/>
            <person name="Kothari S.P."/>
            <person name="Madupu R."/>
            <person name="Nelson K.E."/>
            <person name="Nelson W.C."/>
            <person name="Paulsen I."/>
            <person name="Penn K."/>
            <person name="Ren Q."/>
            <person name="Rosovitz M.J."/>
            <person name="Selengut J.D."/>
            <person name="Shrivastava S."/>
            <person name="Sullivan S.A."/>
            <person name="Tapia R."/>
            <person name="Thompson L.S."/>
            <person name="Watkins K.L."/>
            <person name="Yang Q."/>
            <person name="Yu C."/>
            <person name="Zafar N."/>
            <person name="Zhou L."/>
            <person name="Kuske C.R."/>
        </authorList>
    </citation>
    <scope>NUCLEOTIDE SEQUENCE [LARGE SCALE GENOMIC DNA]</scope>
    <source>
        <strain evidence="2 3">Ellin345</strain>
    </source>
</reference>